<dbReference type="Pfam" id="PF05132">
    <property type="entry name" value="RNA_pol_Rpc4"/>
    <property type="match status" value="1"/>
</dbReference>
<keyword evidence="7" id="KW-1185">Reference proteome</keyword>
<dbReference type="GO" id="GO:0005666">
    <property type="term" value="C:RNA polymerase III complex"/>
    <property type="evidence" value="ECO:0007669"/>
    <property type="project" value="InterPro"/>
</dbReference>
<protein>
    <recommendedName>
        <fullName evidence="8">DNA-directed RNA polymerase III subunit RPC4</fullName>
    </recommendedName>
</protein>
<evidence type="ECO:0008006" key="8">
    <source>
        <dbReference type="Google" id="ProtNLM"/>
    </source>
</evidence>
<sequence length="298" mass="32949">MEPESVDTKPAAPRKVRYAPKAPPRRAPITAAPKIEEVEDVKASQTKELLRRVNESSVKGRPKVERKSGPAQVAFGFGPSSNYFMSYGSSKVGASSSKYQDGVHSSTHRMDKEYKEPWDYYSYYPVALPLRRPYSGDPVLLDEEEFGEASEEIAYDESSVKLATELDLMEENKEARMIFLQLPSSLPLVKRSATANNDGTNSGLKQFRDGVSSEKPCELEELPAGFMGKMLVYESGVVKLKLGDTLYDVSSGMNCVFAQDVVAINTEEKHCCILGELNKRAVITPNIDSILNGMTDLD</sequence>
<dbReference type="AlphaFoldDB" id="A0A822YPH4"/>
<evidence type="ECO:0000256" key="2">
    <source>
        <dbReference type="ARBA" id="ARBA00022478"/>
    </source>
</evidence>
<keyword evidence="2" id="KW-0240">DNA-directed RNA polymerase</keyword>
<dbReference type="EMBL" id="DUZY01000003">
    <property type="protein sequence ID" value="DAD32746.1"/>
    <property type="molecule type" value="Genomic_DNA"/>
</dbReference>
<dbReference type="InterPro" id="IPR007811">
    <property type="entry name" value="RPC4"/>
</dbReference>
<evidence type="ECO:0000313" key="7">
    <source>
        <dbReference type="Proteomes" id="UP000607653"/>
    </source>
</evidence>
<evidence type="ECO:0000256" key="3">
    <source>
        <dbReference type="ARBA" id="ARBA00023163"/>
    </source>
</evidence>
<keyword evidence="3" id="KW-0804">Transcription</keyword>
<evidence type="ECO:0000256" key="4">
    <source>
        <dbReference type="ARBA" id="ARBA00023242"/>
    </source>
</evidence>
<organism evidence="6 7">
    <name type="scientific">Nelumbo nucifera</name>
    <name type="common">Sacred lotus</name>
    <dbReference type="NCBI Taxonomy" id="4432"/>
    <lineage>
        <taxon>Eukaryota</taxon>
        <taxon>Viridiplantae</taxon>
        <taxon>Streptophyta</taxon>
        <taxon>Embryophyta</taxon>
        <taxon>Tracheophyta</taxon>
        <taxon>Spermatophyta</taxon>
        <taxon>Magnoliopsida</taxon>
        <taxon>Proteales</taxon>
        <taxon>Nelumbonaceae</taxon>
        <taxon>Nelumbo</taxon>
    </lineage>
</organism>
<keyword evidence="4" id="KW-0539">Nucleus</keyword>
<evidence type="ECO:0000313" key="6">
    <source>
        <dbReference type="EMBL" id="DAD32746.1"/>
    </source>
</evidence>
<proteinExistence type="predicted"/>
<feature type="region of interest" description="Disordered" evidence="5">
    <location>
        <begin position="1"/>
        <end position="33"/>
    </location>
</feature>
<comment type="caution">
    <text evidence="6">The sequence shown here is derived from an EMBL/GenBank/DDBJ whole genome shotgun (WGS) entry which is preliminary data.</text>
</comment>
<accession>A0A822YPH4</accession>
<reference evidence="6 7" key="1">
    <citation type="journal article" date="2020" name="Mol. Biol. Evol.">
        <title>Distinct Expression and Methylation Patterns for Genes with Different Fates following a Single Whole-Genome Duplication in Flowering Plants.</title>
        <authorList>
            <person name="Shi T."/>
            <person name="Rahmani R.S."/>
            <person name="Gugger P.F."/>
            <person name="Wang M."/>
            <person name="Li H."/>
            <person name="Zhang Y."/>
            <person name="Li Z."/>
            <person name="Wang Q."/>
            <person name="Van de Peer Y."/>
            <person name="Marchal K."/>
            <person name="Chen J."/>
        </authorList>
    </citation>
    <scope>NUCLEOTIDE SEQUENCE [LARGE SCALE GENOMIC DNA]</scope>
    <source>
        <tissue evidence="6">Leaf</tissue>
    </source>
</reference>
<evidence type="ECO:0000256" key="1">
    <source>
        <dbReference type="ARBA" id="ARBA00004123"/>
    </source>
</evidence>
<evidence type="ECO:0000256" key="5">
    <source>
        <dbReference type="SAM" id="MobiDB-lite"/>
    </source>
</evidence>
<dbReference type="Proteomes" id="UP000607653">
    <property type="component" value="Unassembled WGS sequence"/>
</dbReference>
<name>A0A822YPH4_NELNU</name>
<dbReference type="GO" id="GO:0003677">
    <property type="term" value="F:DNA binding"/>
    <property type="evidence" value="ECO:0007669"/>
    <property type="project" value="InterPro"/>
</dbReference>
<dbReference type="PANTHER" id="PTHR13408:SF0">
    <property type="entry name" value="DNA-DIRECTED RNA POLYMERASE III SUBUNIT RPC4"/>
    <property type="match status" value="1"/>
</dbReference>
<gene>
    <name evidence="6" type="ORF">HUJ06_011597</name>
</gene>
<dbReference type="GO" id="GO:0006383">
    <property type="term" value="P:transcription by RNA polymerase III"/>
    <property type="evidence" value="ECO:0007669"/>
    <property type="project" value="InterPro"/>
</dbReference>
<dbReference type="PANTHER" id="PTHR13408">
    <property type="entry name" value="DNA-DIRECTED RNA POLYMERASE III"/>
    <property type="match status" value="1"/>
</dbReference>
<comment type="subcellular location">
    <subcellularLocation>
        <location evidence="1">Nucleus</location>
    </subcellularLocation>
</comment>